<comment type="subcellular location">
    <subcellularLocation>
        <location evidence="1 8">Cell outer membrane</location>
        <topology evidence="1 8">Lipid-anchor</topology>
    </subcellularLocation>
</comment>
<feature type="signal peptide" evidence="8">
    <location>
        <begin position="1"/>
        <end position="18"/>
    </location>
</feature>
<keyword evidence="5 8" id="KW-0564">Palmitate</keyword>
<sequence>MRMLAMLCLALLVGCAARQDQKPPPPVDEALVALPLQWWDGLGDPALARLVELALQDNLDLAVASQRIREQRALRRQTTGALFPGLYGTGRHEKGRGTNGHDESYFYGLELAWELDLFGRLRALDRAAQADLQAARADYQALRLSLISEVATTYLQYRLALAQAQIAEQAADSQAQVARITRVRFDQGTASGLDVERFDTQVAITRAAVPRAREQAAAARYALGYLLNRDQAEIDALLGTATELPATPDDSQLLALFELPASSLRGRPDVRAAELRMQVADATLEATRALRFPQLSLGALVGVEQGVSGASWSLGGQVLQPIFDFGLIRAQIEASDARREQALLGYQATVGQALRETRSAIAAYSEGLARQRLLDAAIRASANATDLARRQYDAGTVSLIEVLDAERTQFEAQLDQVQAAADVALRWVEIYRTLGLAPPLP</sequence>
<dbReference type="NCBIfam" id="TIGR01845">
    <property type="entry name" value="outer_NodT"/>
    <property type="match status" value="1"/>
</dbReference>
<proteinExistence type="inferred from homology"/>
<keyword evidence="6" id="KW-0998">Cell outer membrane</keyword>
<dbReference type="Pfam" id="PF02321">
    <property type="entry name" value="OEP"/>
    <property type="match status" value="2"/>
</dbReference>
<accession>A0ABR5Z3V1</accession>
<dbReference type="InterPro" id="IPR003423">
    <property type="entry name" value="OMP_efflux"/>
</dbReference>
<evidence type="ECO:0000256" key="2">
    <source>
        <dbReference type="ARBA" id="ARBA00007613"/>
    </source>
</evidence>
<evidence type="ECO:0000256" key="5">
    <source>
        <dbReference type="ARBA" id="ARBA00023139"/>
    </source>
</evidence>
<dbReference type="Proteomes" id="UP000786387">
    <property type="component" value="Unassembled WGS sequence"/>
</dbReference>
<dbReference type="PROSITE" id="PS51257">
    <property type="entry name" value="PROKAR_LIPOPROTEIN"/>
    <property type="match status" value="1"/>
</dbReference>
<comment type="caution">
    <text evidence="9">The sequence shown here is derived from an EMBL/GenBank/DDBJ whole genome shotgun (WGS) entry which is preliminary data.</text>
</comment>
<dbReference type="PANTHER" id="PTHR30203:SF32">
    <property type="entry name" value="CATION EFFLUX SYSTEM PROTEIN CUSC"/>
    <property type="match status" value="1"/>
</dbReference>
<evidence type="ECO:0000256" key="6">
    <source>
        <dbReference type="ARBA" id="ARBA00023237"/>
    </source>
</evidence>
<evidence type="ECO:0000256" key="1">
    <source>
        <dbReference type="ARBA" id="ARBA00004459"/>
    </source>
</evidence>
<reference evidence="9 10" key="1">
    <citation type="submission" date="2020-02" db="EMBL/GenBank/DDBJ databases">
        <title>Synteny-based analysis reveals conserved mechanism for high triclosan tolerance in Pseudomonas, as well as instances of horizontal transfer.</title>
        <authorList>
            <person name="Mcfarland A.G."/>
            <person name="Bertucci H.K."/>
            <person name="Litmann E."/>
            <person name="Shen J."/>
            <person name="Huttenhower C."/>
            <person name="Hartmann E.M."/>
        </authorList>
    </citation>
    <scope>NUCLEOTIDE SEQUENCE [LARGE SCALE GENOMIC DNA]</scope>
    <source>
        <strain evidence="9 10">115A1</strain>
    </source>
</reference>
<dbReference type="SUPFAM" id="SSF56954">
    <property type="entry name" value="Outer membrane efflux proteins (OEP)"/>
    <property type="match status" value="1"/>
</dbReference>
<keyword evidence="3 8" id="KW-1134">Transmembrane beta strand</keyword>
<keyword evidence="10" id="KW-1185">Reference proteome</keyword>
<keyword evidence="7 8" id="KW-0449">Lipoprotein</keyword>
<evidence type="ECO:0000256" key="4">
    <source>
        <dbReference type="ARBA" id="ARBA00022692"/>
    </source>
</evidence>
<keyword evidence="8" id="KW-0472">Membrane</keyword>
<evidence type="ECO:0000313" key="9">
    <source>
        <dbReference type="EMBL" id="MBA1274910.1"/>
    </source>
</evidence>
<evidence type="ECO:0000256" key="3">
    <source>
        <dbReference type="ARBA" id="ARBA00022452"/>
    </source>
</evidence>
<feature type="chain" id="PRO_5044982951" evidence="8">
    <location>
        <begin position="19"/>
        <end position="441"/>
    </location>
</feature>
<name>A0ABR5Z3V1_9GAMM</name>
<dbReference type="Gene3D" id="1.20.1600.10">
    <property type="entry name" value="Outer membrane efflux proteins (OEP)"/>
    <property type="match status" value="1"/>
</dbReference>
<dbReference type="EMBL" id="JAAMRF010000008">
    <property type="protein sequence ID" value="MBA1274910.1"/>
    <property type="molecule type" value="Genomic_DNA"/>
</dbReference>
<evidence type="ECO:0000256" key="7">
    <source>
        <dbReference type="ARBA" id="ARBA00023288"/>
    </source>
</evidence>
<gene>
    <name evidence="9" type="ORF">G7026_16270</name>
</gene>
<organism evidence="9 10">
    <name type="scientific">Stutzerimonas azotifigens</name>
    <dbReference type="NCBI Taxonomy" id="291995"/>
    <lineage>
        <taxon>Bacteria</taxon>
        <taxon>Pseudomonadati</taxon>
        <taxon>Pseudomonadota</taxon>
        <taxon>Gammaproteobacteria</taxon>
        <taxon>Pseudomonadales</taxon>
        <taxon>Pseudomonadaceae</taxon>
        <taxon>Stutzerimonas</taxon>
    </lineage>
</organism>
<dbReference type="PANTHER" id="PTHR30203">
    <property type="entry name" value="OUTER MEMBRANE CATION EFFLUX PROTEIN"/>
    <property type="match status" value="1"/>
</dbReference>
<keyword evidence="8" id="KW-0732">Signal</keyword>
<evidence type="ECO:0000256" key="8">
    <source>
        <dbReference type="RuleBase" id="RU362097"/>
    </source>
</evidence>
<evidence type="ECO:0000313" key="10">
    <source>
        <dbReference type="Proteomes" id="UP000786387"/>
    </source>
</evidence>
<comment type="similarity">
    <text evidence="2 8">Belongs to the outer membrane factor (OMF) (TC 1.B.17) family.</text>
</comment>
<dbReference type="RefSeq" id="WP_181071951.1">
    <property type="nucleotide sequence ID" value="NZ_JAAMRF010000008.1"/>
</dbReference>
<dbReference type="Gene3D" id="2.20.200.10">
    <property type="entry name" value="Outer membrane efflux proteins (OEP)"/>
    <property type="match status" value="1"/>
</dbReference>
<keyword evidence="4 8" id="KW-0812">Transmembrane</keyword>
<dbReference type="InterPro" id="IPR010131">
    <property type="entry name" value="MdtP/NodT-like"/>
</dbReference>
<protein>
    <submittedName>
        <fullName evidence="9">TolC family protein</fullName>
    </submittedName>
</protein>